<dbReference type="CDD" id="cd04433">
    <property type="entry name" value="AFD_class_I"/>
    <property type="match status" value="1"/>
</dbReference>
<name>A0A543ARX1_9ACTN</name>
<evidence type="ECO:0000313" key="4">
    <source>
        <dbReference type="Proteomes" id="UP000317043"/>
    </source>
</evidence>
<dbReference type="InterPro" id="IPR000873">
    <property type="entry name" value="AMP-dep_synth/lig_dom"/>
</dbReference>
<dbReference type="InterPro" id="IPR042099">
    <property type="entry name" value="ANL_N_sf"/>
</dbReference>
<evidence type="ECO:0000259" key="1">
    <source>
        <dbReference type="Pfam" id="PF00501"/>
    </source>
</evidence>
<feature type="domain" description="AMP-dependent synthetase/ligase" evidence="1">
    <location>
        <begin position="19"/>
        <end position="361"/>
    </location>
</feature>
<proteinExistence type="predicted"/>
<dbReference type="InParanoid" id="A0A543ARX1"/>
<dbReference type="Gene3D" id="3.30.300.30">
    <property type="match status" value="1"/>
</dbReference>
<dbReference type="Pfam" id="PF00501">
    <property type="entry name" value="AMP-binding"/>
    <property type="match status" value="1"/>
</dbReference>
<dbReference type="Pfam" id="PF13193">
    <property type="entry name" value="AMP-binding_C"/>
    <property type="match status" value="1"/>
</dbReference>
<dbReference type="PANTHER" id="PTHR43767">
    <property type="entry name" value="LONG-CHAIN-FATTY-ACID--COA LIGASE"/>
    <property type="match status" value="1"/>
</dbReference>
<dbReference type="GO" id="GO:0016878">
    <property type="term" value="F:acid-thiol ligase activity"/>
    <property type="evidence" value="ECO:0007669"/>
    <property type="project" value="UniProtKB-ARBA"/>
</dbReference>
<dbReference type="EMBL" id="VFOW01000001">
    <property type="protein sequence ID" value="TQL75327.1"/>
    <property type="molecule type" value="Genomic_DNA"/>
</dbReference>
<sequence length="492" mass="53314">MSSVEGDKDGFVSVPGLLRARASRYPQQSPLLVAGSVPLTYGGWDLHSDMVAGALARRGVSSGDNVGLVFGGMDWINYAIGYLGVLKTGATAVHLAADLDHAELRRRVEQTGVVGIVGGVRQPLWGRYDHRWWISVAELISIGGWPTEPRIRGEDIAEVLYTSGTTGPAKAMVNPHGNLAFGHSRAASQTFDDTQPMLAPMPLGTPSSASIAGMFAVTTKTTIIVCDPRDIQGIGELVERHRVGSLMLTPWLAMQLIAAQEVSPRDLSSVTMIGIASAPLPASVGNGLLRVMPQAKINTAYAQSEAVPAVVLNQYDPKRPRAVGKPGPGTELRVVNDAEQEVEPGTLGEIWLRASAPRRRYLGRPARDGDEWTKTKDLGYIEDDVLYLFDRASDTILTNEQLVSSIDVEEALYEHPAVTQAAAFAIVDRVGNQRVAAAVVTRPDRHTADLSDFVAARLNRHERPQFIQRLPTLPRGITGKVLKHRLRRQFIG</sequence>
<reference evidence="3 4" key="1">
    <citation type="submission" date="2019-06" db="EMBL/GenBank/DDBJ databases">
        <title>Sequencing the genomes of 1000 actinobacteria strains.</title>
        <authorList>
            <person name="Klenk H.-P."/>
        </authorList>
    </citation>
    <scope>NUCLEOTIDE SEQUENCE [LARGE SCALE GENOMIC DNA]</scope>
    <source>
        <strain evidence="3 4">DSM 45928</strain>
    </source>
</reference>
<dbReference type="InterPro" id="IPR050237">
    <property type="entry name" value="ATP-dep_AMP-bd_enzyme"/>
</dbReference>
<keyword evidence="3" id="KW-0436">Ligase</keyword>
<evidence type="ECO:0000313" key="3">
    <source>
        <dbReference type="EMBL" id="TQL75327.1"/>
    </source>
</evidence>
<dbReference type="InterPro" id="IPR025110">
    <property type="entry name" value="AMP-bd_C"/>
</dbReference>
<dbReference type="Gene3D" id="3.40.50.12780">
    <property type="entry name" value="N-terminal domain of ligase-like"/>
    <property type="match status" value="1"/>
</dbReference>
<organism evidence="3 4">
    <name type="scientific">Stackebrandtia endophytica</name>
    <dbReference type="NCBI Taxonomy" id="1496996"/>
    <lineage>
        <taxon>Bacteria</taxon>
        <taxon>Bacillati</taxon>
        <taxon>Actinomycetota</taxon>
        <taxon>Actinomycetes</taxon>
        <taxon>Glycomycetales</taxon>
        <taxon>Glycomycetaceae</taxon>
        <taxon>Stackebrandtia</taxon>
    </lineage>
</organism>
<dbReference type="SUPFAM" id="SSF56801">
    <property type="entry name" value="Acetyl-CoA synthetase-like"/>
    <property type="match status" value="1"/>
</dbReference>
<accession>A0A543ARX1</accession>
<dbReference type="InterPro" id="IPR020845">
    <property type="entry name" value="AMP-binding_CS"/>
</dbReference>
<dbReference type="InterPro" id="IPR045851">
    <property type="entry name" value="AMP-bd_C_sf"/>
</dbReference>
<dbReference type="PROSITE" id="PS00455">
    <property type="entry name" value="AMP_BINDING"/>
    <property type="match status" value="1"/>
</dbReference>
<feature type="domain" description="AMP-binding enzyme C-terminal" evidence="2">
    <location>
        <begin position="408"/>
        <end position="480"/>
    </location>
</feature>
<evidence type="ECO:0000259" key="2">
    <source>
        <dbReference type="Pfam" id="PF13193"/>
    </source>
</evidence>
<dbReference type="PANTHER" id="PTHR43767:SF1">
    <property type="entry name" value="NONRIBOSOMAL PEPTIDE SYNTHASE PES1 (EUROFUNG)-RELATED"/>
    <property type="match status" value="1"/>
</dbReference>
<keyword evidence="4" id="KW-1185">Reference proteome</keyword>
<dbReference type="Proteomes" id="UP000317043">
    <property type="component" value="Unassembled WGS sequence"/>
</dbReference>
<dbReference type="AlphaFoldDB" id="A0A543ARX1"/>
<protein>
    <submittedName>
        <fullName evidence="3">Acyl-CoA synthetase (AMP-forming)/AMP-acid ligase II</fullName>
    </submittedName>
</protein>
<dbReference type="OrthoDB" id="9803968at2"/>
<dbReference type="RefSeq" id="WP_142035095.1">
    <property type="nucleotide sequence ID" value="NZ_JBHTGS010000001.1"/>
</dbReference>
<gene>
    <name evidence="3" type="ORF">FB566_0824</name>
</gene>
<comment type="caution">
    <text evidence="3">The sequence shown here is derived from an EMBL/GenBank/DDBJ whole genome shotgun (WGS) entry which is preliminary data.</text>
</comment>